<proteinExistence type="predicted"/>
<dbReference type="AlphaFoldDB" id="A0A392RCA6"/>
<sequence length="115" mass="13272">MEGTSQQQNLPLNAQSGASFFTKGKTMEIPYNDFDLVNEQAVDFEALKVNGFDVEHFFTDQGWSQYFDSLNGPIYPILVKDFWPRCEVYDKLEADREYAMRVAEDVVNNKGKSRE</sequence>
<feature type="non-terminal residue" evidence="1">
    <location>
        <position position="115"/>
    </location>
</feature>
<name>A0A392RCA6_9FABA</name>
<reference evidence="1 2" key="1">
    <citation type="journal article" date="2018" name="Front. Plant Sci.">
        <title>Red Clover (Trifolium pratense) and Zigzag Clover (T. medium) - A Picture of Genomic Similarities and Differences.</title>
        <authorList>
            <person name="Dluhosova J."/>
            <person name="Istvanek J."/>
            <person name="Nedelnik J."/>
            <person name="Repkova J."/>
        </authorList>
    </citation>
    <scope>NUCLEOTIDE SEQUENCE [LARGE SCALE GENOMIC DNA]</scope>
    <source>
        <strain evidence="2">cv. 10/8</strain>
        <tissue evidence="1">Leaf</tissue>
    </source>
</reference>
<dbReference type="Proteomes" id="UP000265520">
    <property type="component" value="Unassembled WGS sequence"/>
</dbReference>
<keyword evidence="2" id="KW-1185">Reference proteome</keyword>
<accession>A0A392RCA6</accession>
<dbReference type="EMBL" id="LXQA010207802">
    <property type="protein sequence ID" value="MCI33827.1"/>
    <property type="molecule type" value="Genomic_DNA"/>
</dbReference>
<evidence type="ECO:0000313" key="2">
    <source>
        <dbReference type="Proteomes" id="UP000265520"/>
    </source>
</evidence>
<evidence type="ECO:0008006" key="3">
    <source>
        <dbReference type="Google" id="ProtNLM"/>
    </source>
</evidence>
<comment type="caution">
    <text evidence="1">The sequence shown here is derived from an EMBL/GenBank/DDBJ whole genome shotgun (WGS) entry which is preliminary data.</text>
</comment>
<evidence type="ECO:0000313" key="1">
    <source>
        <dbReference type="EMBL" id="MCI33827.1"/>
    </source>
</evidence>
<organism evidence="1 2">
    <name type="scientific">Trifolium medium</name>
    <dbReference type="NCBI Taxonomy" id="97028"/>
    <lineage>
        <taxon>Eukaryota</taxon>
        <taxon>Viridiplantae</taxon>
        <taxon>Streptophyta</taxon>
        <taxon>Embryophyta</taxon>
        <taxon>Tracheophyta</taxon>
        <taxon>Spermatophyta</taxon>
        <taxon>Magnoliopsida</taxon>
        <taxon>eudicotyledons</taxon>
        <taxon>Gunneridae</taxon>
        <taxon>Pentapetalae</taxon>
        <taxon>rosids</taxon>
        <taxon>fabids</taxon>
        <taxon>Fabales</taxon>
        <taxon>Fabaceae</taxon>
        <taxon>Papilionoideae</taxon>
        <taxon>50 kb inversion clade</taxon>
        <taxon>NPAAA clade</taxon>
        <taxon>Hologalegina</taxon>
        <taxon>IRL clade</taxon>
        <taxon>Trifolieae</taxon>
        <taxon>Trifolium</taxon>
    </lineage>
</organism>
<protein>
    <recommendedName>
        <fullName evidence="3">Cullin-like protein</fullName>
    </recommendedName>
</protein>